<dbReference type="AlphaFoldDB" id="A0A1X9RPL7"/>
<dbReference type="GO" id="GO:0006351">
    <property type="term" value="P:DNA-templated transcription"/>
    <property type="evidence" value="ECO:0007669"/>
    <property type="project" value="InterPro"/>
</dbReference>
<proteinExistence type="inferred from homology"/>
<dbReference type="InterPro" id="IPR006592">
    <property type="entry name" value="RNA_pol_N"/>
</dbReference>
<evidence type="ECO:0000256" key="3">
    <source>
        <dbReference type="ARBA" id="ARBA00022478"/>
    </source>
</evidence>
<comment type="similarity">
    <text evidence="2">Belongs to the RNA polymerase beta' chain family. RpoC1 subfamily.</text>
</comment>
<dbReference type="Gene3D" id="2.40.40.20">
    <property type="match status" value="1"/>
</dbReference>
<dbReference type="InterPro" id="IPR007066">
    <property type="entry name" value="RNA_pol_Rpb1_3"/>
</dbReference>
<organism evidence="11">
    <name type="scientific">Ostreobium sp. HV05007a</name>
    <dbReference type="NCBI Taxonomy" id="1979228"/>
    <lineage>
        <taxon>Eukaryota</taxon>
        <taxon>Viridiplantae</taxon>
        <taxon>Chlorophyta</taxon>
        <taxon>core chlorophytes</taxon>
        <taxon>Ulvophyceae</taxon>
        <taxon>TCBD clade</taxon>
        <taxon>Bryopsidales</taxon>
        <taxon>Ostreobineae</taxon>
        <taxon>Ostreobiaceae</taxon>
        <taxon>Ostreobium</taxon>
    </lineage>
</organism>
<geneLocation type="chloroplast" evidence="11"/>
<evidence type="ECO:0000313" key="11">
    <source>
        <dbReference type="EMBL" id="ARQ82112.1"/>
    </source>
</evidence>
<evidence type="ECO:0000256" key="8">
    <source>
        <dbReference type="ARBA" id="ARBA00048552"/>
    </source>
</evidence>
<dbReference type="Pfam" id="PF00623">
    <property type="entry name" value="RNA_pol_Rpb1_2"/>
    <property type="match status" value="2"/>
</dbReference>
<name>A0A1X9RPL7_9CHLO</name>
<evidence type="ECO:0000256" key="9">
    <source>
        <dbReference type="RuleBase" id="RU004279"/>
    </source>
</evidence>
<gene>
    <name evidence="11" type="primary">rpoC1</name>
</gene>
<feature type="domain" description="RNA polymerase N-terminal" evidence="10">
    <location>
        <begin position="403"/>
        <end position="685"/>
    </location>
</feature>
<protein>
    <recommendedName>
        <fullName evidence="9">DNA-directed RNA polymerase subunit</fullName>
        <ecNumber evidence="9">2.7.7.6</ecNumber>
    </recommendedName>
</protein>
<evidence type="ECO:0000256" key="5">
    <source>
        <dbReference type="ARBA" id="ARBA00022679"/>
    </source>
</evidence>
<dbReference type="PANTHER" id="PTHR19376">
    <property type="entry name" value="DNA-DIRECTED RNA POLYMERASE"/>
    <property type="match status" value="1"/>
</dbReference>
<evidence type="ECO:0000256" key="4">
    <source>
        <dbReference type="ARBA" id="ARBA00022640"/>
    </source>
</evidence>
<keyword evidence="3 9" id="KW-0240">DNA-directed RNA polymerase</keyword>
<dbReference type="Pfam" id="PF04983">
    <property type="entry name" value="RNA_pol_Rpb1_3"/>
    <property type="match status" value="1"/>
</dbReference>
<sequence>MKYVELLKSIRLKGIQIRLASPKIIKKWAERRLPNGKIIGQITNSQTVNYQNGLFCERIFGPIKDFECACGKKPINFEKFCKNCNVEFISSQVRRYRLGYIKLNNPVIHVWYLKGRPSYLSILLNFPRKKTESLVYCSDSILDTIYPKNFIPIFYYYSKNPLNNLKLRNFRDILVNKKDCDISLLILNYKTDFIPIKKYIKYCDKKKQHRSKYQVSANFLKILNKKNSPIYLFSLTLRLLLFSKNILKFKKNNAFIRIRNRFLRNFRINKKTSLYNQKLYFISSYYSISKYLTWENPIKTAHFVYYMTEFSETEDYIVSYYKFWIKKIKEKTKESPQIGTQFLKSLLKDLSKYNNLFLLERQLRINLFEMSEIELFSDLFQRVKLLRRLKLIWCFRLTFNKPDWLILSILPVLPPDLRPIIQLDGNQIAISDLNKLYQKVIFRNNRIQKLNFGHYSNTSEEVQYAQRLLQESVDSLIENGKGGLVPSSALNGRPLKSLSDILKGKKGRFRQNLLGKRVDYSGRSVIVVGPNLKIYECGIPKEMAMELFQPFIIQRLIFYKKARTILGAKRLIQKENPIIEEIIHEIFQNHPVLLNRAPTLHRLSIQSFKPKLVNGRAILLHPLVCTAFNADFDGDQMAVHIPLSYQARSEAWKLLWSQNNILSPATGSPILTPSQDMVLGWYYLTTIDMKYFFINLFKLVTTTMKVNKLKKMFEIKKIKNFYKLKIFKQNYQIFYFYNKENILPYIPIWLYWRGPFEVDKKYNPTLEIRLNSYGDLILFSYQFQMRYNWYGFKLSQLIFTIPGRVILNNLI</sequence>
<dbReference type="SUPFAM" id="SSF64484">
    <property type="entry name" value="beta and beta-prime subunits of DNA dependent RNA-polymerase"/>
    <property type="match status" value="1"/>
</dbReference>
<dbReference type="InterPro" id="IPR000722">
    <property type="entry name" value="RNA_pol_asu"/>
</dbReference>
<dbReference type="SMART" id="SM00663">
    <property type="entry name" value="RPOLA_N"/>
    <property type="match status" value="1"/>
</dbReference>
<dbReference type="EMBL" id="KY509311">
    <property type="protein sequence ID" value="ARQ82112.1"/>
    <property type="molecule type" value="Genomic_DNA"/>
</dbReference>
<evidence type="ECO:0000256" key="6">
    <source>
        <dbReference type="ARBA" id="ARBA00022695"/>
    </source>
</evidence>
<keyword evidence="11" id="KW-0150">Chloroplast</keyword>
<dbReference type="GO" id="GO:0003677">
    <property type="term" value="F:DNA binding"/>
    <property type="evidence" value="ECO:0007669"/>
    <property type="project" value="InterPro"/>
</dbReference>
<keyword evidence="5 9" id="KW-0808">Transferase</keyword>
<keyword evidence="7 9" id="KW-0804">Transcription</keyword>
<dbReference type="Pfam" id="PF04997">
    <property type="entry name" value="RNA_pol_Rpb1_1"/>
    <property type="match status" value="2"/>
</dbReference>
<dbReference type="InterPro" id="IPR042102">
    <property type="entry name" value="RNA_pol_Rpb1_3_sf"/>
</dbReference>
<evidence type="ECO:0000259" key="10">
    <source>
        <dbReference type="SMART" id="SM00663"/>
    </source>
</evidence>
<keyword evidence="4 11" id="KW-0934">Plastid</keyword>
<evidence type="ECO:0000256" key="2">
    <source>
        <dbReference type="ARBA" id="ARBA00007207"/>
    </source>
</evidence>
<dbReference type="Gene3D" id="1.10.40.90">
    <property type="match status" value="1"/>
</dbReference>
<dbReference type="InterPro" id="IPR045867">
    <property type="entry name" value="DNA-dir_RpoC_beta_prime"/>
</dbReference>
<dbReference type="GO" id="GO:0000428">
    <property type="term" value="C:DNA-directed RNA polymerase complex"/>
    <property type="evidence" value="ECO:0007669"/>
    <property type="project" value="UniProtKB-KW"/>
</dbReference>
<dbReference type="GO" id="GO:0003899">
    <property type="term" value="F:DNA-directed RNA polymerase activity"/>
    <property type="evidence" value="ECO:0007669"/>
    <property type="project" value="UniProtKB-EC"/>
</dbReference>
<reference evidence="11" key="1">
    <citation type="journal article" date="2017" name="J. Phycol.">
        <title>Phylogenetic position of the coral symbiont Ostreobium (Ulvophyceae) inferred from chloroplast genome data.</title>
        <authorList>
            <person name="Verbruggen H."/>
            <person name="Marcelino V.R."/>
            <person name="Guiry M.D."/>
            <person name="Cremen M.C."/>
            <person name="Jackson C.J."/>
        </authorList>
    </citation>
    <scope>NUCLEOTIDE SEQUENCE</scope>
</reference>
<dbReference type="PANTHER" id="PTHR19376:SF54">
    <property type="entry name" value="DNA-DIRECTED RNA POLYMERASE SUBUNIT BETA"/>
    <property type="match status" value="1"/>
</dbReference>
<dbReference type="Gene3D" id="1.10.274.100">
    <property type="entry name" value="RNA polymerase Rpb1, domain 3"/>
    <property type="match status" value="1"/>
</dbReference>
<accession>A0A1X9RPL7</accession>
<dbReference type="EC" id="2.7.7.6" evidence="9"/>
<evidence type="ECO:0000256" key="7">
    <source>
        <dbReference type="ARBA" id="ARBA00023163"/>
    </source>
</evidence>
<dbReference type="InterPro" id="IPR007080">
    <property type="entry name" value="RNA_pol_Rpb1_1"/>
</dbReference>
<evidence type="ECO:0000256" key="1">
    <source>
        <dbReference type="ARBA" id="ARBA00004026"/>
    </source>
</evidence>
<keyword evidence="6 9" id="KW-0548">Nucleotidyltransferase</keyword>
<dbReference type="Gene3D" id="4.10.860.120">
    <property type="entry name" value="RNA polymerase II, clamp domain"/>
    <property type="match status" value="1"/>
</dbReference>
<dbReference type="InterPro" id="IPR044893">
    <property type="entry name" value="RNA_pol_Rpb1_clamp_domain"/>
</dbReference>
<comment type="function">
    <text evidence="1 9">DNA-dependent RNA polymerase catalyzes the transcription of DNA into RNA using the four ribonucleoside triphosphates as substrates.</text>
</comment>
<comment type="catalytic activity">
    <reaction evidence="8 9">
        <text>RNA(n) + a ribonucleoside 5'-triphosphate = RNA(n+1) + diphosphate</text>
        <dbReference type="Rhea" id="RHEA:21248"/>
        <dbReference type="Rhea" id="RHEA-COMP:14527"/>
        <dbReference type="Rhea" id="RHEA-COMP:17342"/>
        <dbReference type="ChEBI" id="CHEBI:33019"/>
        <dbReference type="ChEBI" id="CHEBI:61557"/>
        <dbReference type="ChEBI" id="CHEBI:140395"/>
        <dbReference type="EC" id="2.7.7.6"/>
    </reaction>
</comment>